<name>A0A5B7CV23_PORTR</name>
<dbReference type="EMBL" id="VSRR010000268">
    <property type="protein sequence ID" value="MPC13259.1"/>
    <property type="molecule type" value="Genomic_DNA"/>
</dbReference>
<proteinExistence type="predicted"/>
<organism evidence="2 3">
    <name type="scientific">Portunus trituberculatus</name>
    <name type="common">Swimming crab</name>
    <name type="synonym">Neptunus trituberculatus</name>
    <dbReference type="NCBI Taxonomy" id="210409"/>
    <lineage>
        <taxon>Eukaryota</taxon>
        <taxon>Metazoa</taxon>
        <taxon>Ecdysozoa</taxon>
        <taxon>Arthropoda</taxon>
        <taxon>Crustacea</taxon>
        <taxon>Multicrustacea</taxon>
        <taxon>Malacostraca</taxon>
        <taxon>Eumalacostraca</taxon>
        <taxon>Eucarida</taxon>
        <taxon>Decapoda</taxon>
        <taxon>Pleocyemata</taxon>
        <taxon>Brachyura</taxon>
        <taxon>Eubrachyura</taxon>
        <taxon>Portunoidea</taxon>
        <taxon>Portunidae</taxon>
        <taxon>Portuninae</taxon>
        <taxon>Portunus</taxon>
    </lineage>
</organism>
<reference evidence="2 3" key="1">
    <citation type="submission" date="2019-05" db="EMBL/GenBank/DDBJ databases">
        <title>Another draft genome of Portunus trituberculatus and its Hox gene families provides insights of decapod evolution.</title>
        <authorList>
            <person name="Jeong J.-H."/>
            <person name="Song I."/>
            <person name="Kim S."/>
            <person name="Choi T."/>
            <person name="Kim D."/>
            <person name="Ryu S."/>
            <person name="Kim W."/>
        </authorList>
    </citation>
    <scope>NUCLEOTIDE SEQUENCE [LARGE SCALE GENOMIC DNA]</scope>
    <source>
        <tissue evidence="2">Muscle</tissue>
    </source>
</reference>
<feature type="region of interest" description="Disordered" evidence="1">
    <location>
        <begin position="82"/>
        <end position="119"/>
    </location>
</feature>
<feature type="compositionally biased region" description="Polar residues" evidence="1">
    <location>
        <begin position="108"/>
        <end position="119"/>
    </location>
</feature>
<feature type="compositionally biased region" description="Basic and acidic residues" evidence="1">
    <location>
        <begin position="83"/>
        <end position="101"/>
    </location>
</feature>
<gene>
    <name evidence="2" type="ORF">E2C01_005985</name>
</gene>
<dbReference type="AlphaFoldDB" id="A0A5B7CV23"/>
<comment type="caution">
    <text evidence="2">The sequence shown here is derived from an EMBL/GenBank/DDBJ whole genome shotgun (WGS) entry which is preliminary data.</text>
</comment>
<evidence type="ECO:0000313" key="2">
    <source>
        <dbReference type="EMBL" id="MPC13259.1"/>
    </source>
</evidence>
<sequence length="119" mass="13640">MTSKEPLPLRDLQQHCGSIRGNEVVWPTFTKHHTLGALRHACLVVVACPSSRDTFKTEPGISFRCRYCPETEGNRQKMALMQEQRRNTSHHESHESNEHYAKALIQHNAMTSTVEQEQT</sequence>
<evidence type="ECO:0000313" key="3">
    <source>
        <dbReference type="Proteomes" id="UP000324222"/>
    </source>
</evidence>
<protein>
    <submittedName>
        <fullName evidence="2">Uncharacterized protein</fullName>
    </submittedName>
</protein>
<evidence type="ECO:0000256" key="1">
    <source>
        <dbReference type="SAM" id="MobiDB-lite"/>
    </source>
</evidence>
<dbReference type="Proteomes" id="UP000324222">
    <property type="component" value="Unassembled WGS sequence"/>
</dbReference>
<accession>A0A5B7CV23</accession>
<keyword evidence="3" id="KW-1185">Reference proteome</keyword>